<protein>
    <submittedName>
        <fullName evidence="2">Uncharacterized protein</fullName>
    </submittedName>
</protein>
<reference evidence="2 3" key="1">
    <citation type="submission" date="2017-11" db="EMBL/GenBank/DDBJ databases">
        <title>Evolution of Phototrophy in the Chloroflexi Phylum Driven by Horizontal Gene Transfer.</title>
        <authorList>
            <person name="Ward L.M."/>
            <person name="Hemp J."/>
            <person name="Shih P.M."/>
            <person name="Mcglynn S.E."/>
            <person name="Fischer W."/>
        </authorList>
    </citation>
    <scope>NUCLEOTIDE SEQUENCE [LARGE SCALE GENOMIC DNA]</scope>
    <source>
        <strain evidence="2">JP3_13</strain>
    </source>
</reference>
<keyword evidence="1" id="KW-1133">Transmembrane helix</keyword>
<feature type="transmembrane region" description="Helical" evidence="1">
    <location>
        <begin position="38"/>
        <end position="58"/>
    </location>
</feature>
<comment type="caution">
    <text evidence="2">The sequence shown here is derived from an EMBL/GenBank/DDBJ whole genome shotgun (WGS) entry which is preliminary data.</text>
</comment>
<dbReference type="EMBL" id="PGTM01000823">
    <property type="protein sequence ID" value="PJF33658.1"/>
    <property type="molecule type" value="Genomic_DNA"/>
</dbReference>
<sequence>MIAALMRALLPLTLVVLVIYLGFIPFRFLEPFQNRDVLIVYNAMLFAVIALLVGATPIQPEQLAPALRVWLRRGLVAVAALAIVVSLYALAAIGYRTWEGG</sequence>
<dbReference type="Proteomes" id="UP000229681">
    <property type="component" value="Unassembled WGS sequence"/>
</dbReference>
<evidence type="ECO:0000256" key="1">
    <source>
        <dbReference type="SAM" id="Phobius"/>
    </source>
</evidence>
<organism evidence="2 3">
    <name type="scientific">Candidatus Thermofonsia Clade 1 bacterium</name>
    <dbReference type="NCBI Taxonomy" id="2364210"/>
    <lineage>
        <taxon>Bacteria</taxon>
        <taxon>Bacillati</taxon>
        <taxon>Chloroflexota</taxon>
        <taxon>Candidatus Thermofontia</taxon>
        <taxon>Candidatus Thermofonsia Clade 1</taxon>
    </lineage>
</organism>
<dbReference type="AlphaFoldDB" id="A0A2M8P7Z1"/>
<feature type="transmembrane region" description="Helical" evidence="1">
    <location>
        <begin position="6"/>
        <end position="26"/>
    </location>
</feature>
<proteinExistence type="predicted"/>
<keyword evidence="1" id="KW-0812">Transmembrane</keyword>
<feature type="non-terminal residue" evidence="2">
    <location>
        <position position="101"/>
    </location>
</feature>
<feature type="transmembrane region" description="Helical" evidence="1">
    <location>
        <begin position="70"/>
        <end position="95"/>
    </location>
</feature>
<evidence type="ECO:0000313" key="2">
    <source>
        <dbReference type="EMBL" id="PJF33658.1"/>
    </source>
</evidence>
<evidence type="ECO:0000313" key="3">
    <source>
        <dbReference type="Proteomes" id="UP000229681"/>
    </source>
</evidence>
<accession>A0A2M8P7Z1</accession>
<keyword evidence="1" id="KW-0472">Membrane</keyword>
<name>A0A2M8P7Z1_9CHLR</name>
<gene>
    <name evidence="2" type="ORF">CUN49_18055</name>
</gene>